<dbReference type="GO" id="GO:0000981">
    <property type="term" value="F:DNA-binding transcription factor activity, RNA polymerase II-specific"/>
    <property type="evidence" value="ECO:0007669"/>
    <property type="project" value="InterPro"/>
</dbReference>
<dbReference type="AlphaFoldDB" id="A0AAD9LA32"/>
<feature type="region of interest" description="Disordered" evidence="3">
    <location>
        <begin position="37"/>
        <end position="95"/>
    </location>
</feature>
<gene>
    <name evidence="5" type="ORF">DB88DRAFT_537663</name>
</gene>
<feature type="region of interest" description="Disordered" evidence="3">
    <location>
        <begin position="620"/>
        <end position="676"/>
    </location>
</feature>
<evidence type="ECO:0000256" key="3">
    <source>
        <dbReference type="SAM" id="MobiDB-lite"/>
    </source>
</evidence>
<sequence length="715" mass="79039">MAPPRVKQSCIPCRQRKSRCNAEIPCSSCLLRGTESDCQLPSASTPTPRRKPPGGSTSRRSSVNPQPYPARPPQIPPAYSTPGAASEPENSAPSLEDRELWSKLLDTLPQRASCEILLEYLLVECDWLCHFGDVVSIWERVIARGAVDRSTAGFLYMTLALPSMLLGDHGSPLYRPLNPQEEHPRLYALAESCMPPKPITMMDYDLYLAMLYYEIFSGATPAPGRIFHQAMASALEAGFYDESLPQWSALSNEERSHRRRIGWGLHTIYRWTLLYPWPDAFQGVRLNLCRPDMIPPNLSHPVRLLLPPRSHVAGDMVEQGFRILRIRSQEEIHHVARYRHMLSDLTDLLPRVAVFVKRIDKVDTEVSLAECELLLREINQWWDVTLPAAGFAEVAPENIDATNIVSCRYAAQALILRLALGHISANLLRYWLEVGDINASSPSPHKRLYQACLDNAKRALDAVPTVRKLVESRHGPFIVPFIALNLFNAATSFAIPVLRSVRYWSSRDTSMDIASLPAWPDSSDPRNRPPVPSHSALGRLPPGIYNDSMVKECATNILVILDALSTLNANPLGQTAERRLNELITQYGLRDVTTVQAQVPYHPGLIAPPPPPCAAPVMGPMGLPLDPDGRAGTNNHSHGDNQPRPQQPPIMGPSGRHVGEGQPPVPPAPEMPGSSGFEYTDDMAFISSLLQMDASVWEGLLEAGALTGRDGQPVV</sequence>
<evidence type="ECO:0000259" key="4">
    <source>
        <dbReference type="PROSITE" id="PS50048"/>
    </source>
</evidence>
<dbReference type="GO" id="GO:0005634">
    <property type="term" value="C:nucleus"/>
    <property type="evidence" value="ECO:0007669"/>
    <property type="project" value="UniProtKB-SubCell"/>
</dbReference>
<accession>A0AAD9LA32</accession>
<feature type="compositionally biased region" description="Polar residues" evidence="3">
    <location>
        <begin position="37"/>
        <end position="47"/>
    </location>
</feature>
<dbReference type="Pfam" id="PF00172">
    <property type="entry name" value="Zn_clus"/>
    <property type="match status" value="1"/>
</dbReference>
<feature type="domain" description="Zn(2)-C6 fungal-type" evidence="4">
    <location>
        <begin position="9"/>
        <end position="40"/>
    </location>
</feature>
<dbReference type="GO" id="GO:0008270">
    <property type="term" value="F:zinc ion binding"/>
    <property type="evidence" value="ECO:0007669"/>
    <property type="project" value="InterPro"/>
</dbReference>
<comment type="caution">
    <text evidence="5">The sequence shown here is derived from an EMBL/GenBank/DDBJ whole genome shotgun (WGS) entry which is preliminary data.</text>
</comment>
<protein>
    <recommendedName>
        <fullName evidence="4">Zn(2)-C6 fungal-type domain-containing protein</fullName>
    </recommendedName>
</protein>
<dbReference type="EMBL" id="JAODAN010000001">
    <property type="protein sequence ID" value="KAK1927744.1"/>
    <property type="molecule type" value="Genomic_DNA"/>
</dbReference>
<dbReference type="PANTHER" id="PTHR31001">
    <property type="entry name" value="UNCHARACTERIZED TRANSCRIPTIONAL REGULATORY PROTEIN"/>
    <property type="match status" value="1"/>
</dbReference>
<dbReference type="PROSITE" id="PS00463">
    <property type="entry name" value="ZN2_CY6_FUNGAL_1"/>
    <property type="match status" value="1"/>
</dbReference>
<evidence type="ECO:0000256" key="1">
    <source>
        <dbReference type="ARBA" id="ARBA00004123"/>
    </source>
</evidence>
<evidence type="ECO:0000313" key="6">
    <source>
        <dbReference type="Proteomes" id="UP001182556"/>
    </source>
</evidence>
<dbReference type="InterPro" id="IPR001138">
    <property type="entry name" value="Zn2Cys6_DnaBD"/>
</dbReference>
<dbReference type="Gene3D" id="4.10.240.10">
    <property type="entry name" value="Zn(2)-C6 fungal-type DNA-binding domain"/>
    <property type="match status" value="1"/>
</dbReference>
<dbReference type="PANTHER" id="PTHR31001:SF89">
    <property type="entry name" value="ZN(2)-C6 FUNGAL-TYPE DOMAIN-CONTAINING PROTEIN"/>
    <property type="match status" value="1"/>
</dbReference>
<proteinExistence type="predicted"/>
<dbReference type="Proteomes" id="UP001182556">
    <property type="component" value="Unassembled WGS sequence"/>
</dbReference>
<feature type="region of interest" description="Disordered" evidence="3">
    <location>
        <begin position="1"/>
        <end position="20"/>
    </location>
</feature>
<feature type="region of interest" description="Disordered" evidence="3">
    <location>
        <begin position="516"/>
        <end position="538"/>
    </location>
</feature>
<name>A0AAD9LA32_PAPLA</name>
<evidence type="ECO:0000256" key="2">
    <source>
        <dbReference type="ARBA" id="ARBA00023242"/>
    </source>
</evidence>
<keyword evidence="2" id="KW-0539">Nucleus</keyword>
<dbReference type="CDD" id="cd12148">
    <property type="entry name" value="fungal_TF_MHR"/>
    <property type="match status" value="1"/>
</dbReference>
<feature type="compositionally biased region" description="Pro residues" evidence="3">
    <location>
        <begin position="66"/>
        <end position="76"/>
    </location>
</feature>
<dbReference type="SUPFAM" id="SSF57701">
    <property type="entry name" value="Zn2/Cys6 DNA-binding domain"/>
    <property type="match status" value="1"/>
</dbReference>
<reference evidence="5" key="1">
    <citation type="submission" date="2023-02" db="EMBL/GenBank/DDBJ databases">
        <title>Identification and recombinant expression of a fungal hydrolase from Papiliotrema laurentii that hydrolyzes apple cutin and clears colloidal polyester polyurethane.</title>
        <authorList>
            <consortium name="DOE Joint Genome Institute"/>
            <person name="Roman V.A."/>
            <person name="Bojanowski C."/>
            <person name="Crable B.R."/>
            <person name="Wagner D.N."/>
            <person name="Hung C.S."/>
            <person name="Nadeau L.J."/>
            <person name="Schratz L."/>
            <person name="Haridas S."/>
            <person name="Pangilinan J."/>
            <person name="Lipzen A."/>
            <person name="Na H."/>
            <person name="Yan M."/>
            <person name="Ng V."/>
            <person name="Grigoriev I.V."/>
            <person name="Spatafora J.W."/>
            <person name="Barlow D."/>
            <person name="Biffinger J."/>
            <person name="Kelley-Loughnane N."/>
            <person name="Varaljay V.A."/>
            <person name="Crookes-Goodson W.J."/>
        </authorList>
    </citation>
    <scope>NUCLEOTIDE SEQUENCE</scope>
    <source>
        <strain evidence="5">5307AH</strain>
    </source>
</reference>
<dbReference type="PROSITE" id="PS50048">
    <property type="entry name" value="ZN2_CY6_FUNGAL_2"/>
    <property type="match status" value="1"/>
</dbReference>
<evidence type="ECO:0000313" key="5">
    <source>
        <dbReference type="EMBL" id="KAK1927744.1"/>
    </source>
</evidence>
<feature type="compositionally biased region" description="Polar residues" evidence="3">
    <location>
        <begin position="55"/>
        <end position="64"/>
    </location>
</feature>
<dbReference type="SMART" id="SM00066">
    <property type="entry name" value="GAL4"/>
    <property type="match status" value="1"/>
</dbReference>
<dbReference type="InterPro" id="IPR050613">
    <property type="entry name" value="Sec_Metabolite_Reg"/>
</dbReference>
<dbReference type="InterPro" id="IPR036864">
    <property type="entry name" value="Zn2-C6_fun-type_DNA-bd_sf"/>
</dbReference>
<comment type="subcellular location">
    <subcellularLocation>
        <location evidence="1">Nucleus</location>
    </subcellularLocation>
</comment>
<keyword evidence="6" id="KW-1185">Reference proteome</keyword>
<organism evidence="5 6">
    <name type="scientific">Papiliotrema laurentii</name>
    <name type="common">Cryptococcus laurentii</name>
    <dbReference type="NCBI Taxonomy" id="5418"/>
    <lineage>
        <taxon>Eukaryota</taxon>
        <taxon>Fungi</taxon>
        <taxon>Dikarya</taxon>
        <taxon>Basidiomycota</taxon>
        <taxon>Agaricomycotina</taxon>
        <taxon>Tremellomycetes</taxon>
        <taxon>Tremellales</taxon>
        <taxon>Rhynchogastremaceae</taxon>
        <taxon>Papiliotrema</taxon>
    </lineage>
</organism>
<dbReference type="CDD" id="cd00067">
    <property type="entry name" value="GAL4"/>
    <property type="match status" value="1"/>
</dbReference>